<dbReference type="Proteomes" id="UP000007486">
    <property type="component" value="Chromosome"/>
</dbReference>
<dbReference type="EMBL" id="CP002530">
    <property type="protein sequence ID" value="ADY38064.1"/>
    <property type="molecule type" value="Genomic_DNA"/>
</dbReference>
<sequence length="63" mass="7432">MPNHYFKLYIKQNPINSRNRFLSCHFICSVAKMFFLPNFTIFVLVVDTSYVGTNNYIAFVSKM</sequence>
<keyword evidence="3" id="KW-1185">Reference proteome</keyword>
<keyword evidence="1" id="KW-1133">Transmembrane helix</keyword>
<reference evidence="2 3" key="1">
    <citation type="journal article" date="2011" name="Stand. Genomic Sci.">
        <title>Complete genome sequence of Bacteroides salanitronis type strain (BL78).</title>
        <authorList>
            <person name="Gronow S."/>
            <person name="Held B."/>
            <person name="Lucas S."/>
            <person name="Lapidus A."/>
            <person name="Del Rio T.G."/>
            <person name="Nolan M."/>
            <person name="Tice H."/>
            <person name="Deshpande S."/>
            <person name="Cheng J.F."/>
            <person name="Pitluck S."/>
            <person name="Liolios K."/>
            <person name="Pagani I."/>
            <person name="Ivanova N."/>
            <person name="Mavromatis K."/>
            <person name="Pati A."/>
            <person name="Tapia R."/>
            <person name="Han C."/>
            <person name="Goodwin L."/>
            <person name="Chen A."/>
            <person name="Palaniappan K."/>
            <person name="Land M."/>
            <person name="Hauser L."/>
            <person name="Chang Y.J."/>
            <person name="Jeffries C.D."/>
            <person name="Brambilla E.M."/>
            <person name="Rohde M."/>
            <person name="Goker M."/>
            <person name="Detter J.C."/>
            <person name="Woyke T."/>
            <person name="Bristow J."/>
            <person name="Markowitz V."/>
            <person name="Hugenholtz P."/>
            <person name="Kyrpides N.C."/>
            <person name="Klenk H.P."/>
            <person name="Eisen J.A."/>
        </authorList>
    </citation>
    <scope>NUCLEOTIDE SEQUENCE [LARGE SCALE GENOMIC DNA]</scope>
    <source>
        <strain evidence="2 3">DSM 18170</strain>
    </source>
</reference>
<organism evidence="2 3">
    <name type="scientific">Phocaeicola salanitronis (strain DSM 18170 / JCM 13657 / CCUG 60908 / BL78)</name>
    <name type="common">Bacteroides salanitronis</name>
    <dbReference type="NCBI Taxonomy" id="667015"/>
    <lineage>
        <taxon>Bacteria</taxon>
        <taxon>Pseudomonadati</taxon>
        <taxon>Bacteroidota</taxon>
        <taxon>Bacteroidia</taxon>
        <taxon>Bacteroidales</taxon>
        <taxon>Bacteroidaceae</taxon>
        <taxon>Phocaeicola</taxon>
    </lineage>
</organism>
<evidence type="ECO:0000313" key="3">
    <source>
        <dbReference type="Proteomes" id="UP000007486"/>
    </source>
</evidence>
<keyword evidence="1" id="KW-0812">Transmembrane</keyword>
<accession>F0R880</accession>
<dbReference type="AlphaFoldDB" id="F0R880"/>
<evidence type="ECO:0000313" key="2">
    <source>
        <dbReference type="EMBL" id="ADY38064.1"/>
    </source>
</evidence>
<feature type="transmembrane region" description="Helical" evidence="1">
    <location>
        <begin position="21"/>
        <end position="46"/>
    </location>
</feature>
<gene>
    <name evidence="2" type="ordered locus">Bacsa_3540</name>
</gene>
<evidence type="ECO:0000256" key="1">
    <source>
        <dbReference type="SAM" id="Phobius"/>
    </source>
</evidence>
<name>F0R880_PHOSB</name>
<keyword evidence="1" id="KW-0472">Membrane</keyword>
<dbReference type="KEGG" id="bsa:Bacsa_3540"/>
<protein>
    <submittedName>
        <fullName evidence="2">Uncharacterized protein</fullName>
    </submittedName>
</protein>
<proteinExistence type="predicted"/>
<dbReference type="HOGENOM" id="CLU_2876549_0_0_10"/>